<accession>A0A917CCQ9</accession>
<evidence type="ECO:0000256" key="2">
    <source>
        <dbReference type="ARBA" id="ARBA00007998"/>
    </source>
</evidence>
<feature type="transmembrane region" description="Helical" evidence="8">
    <location>
        <begin position="308"/>
        <end position="332"/>
    </location>
</feature>
<feature type="transmembrane region" description="Helical" evidence="8">
    <location>
        <begin position="82"/>
        <end position="103"/>
    </location>
</feature>
<keyword evidence="7 8" id="KW-0472">Membrane</keyword>
<protein>
    <submittedName>
        <fullName evidence="9">Germination protein</fullName>
    </submittedName>
</protein>
<comment type="subcellular location">
    <subcellularLocation>
        <location evidence="1">Membrane</location>
        <topology evidence="1">Multi-pass membrane protein</topology>
    </subcellularLocation>
</comment>
<evidence type="ECO:0000256" key="5">
    <source>
        <dbReference type="ARBA" id="ARBA00022692"/>
    </source>
</evidence>
<evidence type="ECO:0000256" key="6">
    <source>
        <dbReference type="ARBA" id="ARBA00022989"/>
    </source>
</evidence>
<feature type="transmembrane region" description="Helical" evidence="8">
    <location>
        <begin position="188"/>
        <end position="209"/>
    </location>
</feature>
<evidence type="ECO:0000256" key="1">
    <source>
        <dbReference type="ARBA" id="ARBA00004141"/>
    </source>
</evidence>
<organism evidence="9 10">
    <name type="scientific">Paenibacillus albidus</name>
    <dbReference type="NCBI Taxonomy" id="2041023"/>
    <lineage>
        <taxon>Bacteria</taxon>
        <taxon>Bacillati</taxon>
        <taxon>Bacillota</taxon>
        <taxon>Bacilli</taxon>
        <taxon>Bacillales</taxon>
        <taxon>Paenibacillaceae</taxon>
        <taxon>Paenibacillus</taxon>
    </lineage>
</organism>
<evidence type="ECO:0000313" key="9">
    <source>
        <dbReference type="EMBL" id="GGF84597.1"/>
    </source>
</evidence>
<dbReference type="Pfam" id="PF03845">
    <property type="entry name" value="Spore_permease"/>
    <property type="match status" value="1"/>
</dbReference>
<feature type="transmembrane region" description="Helical" evidence="8">
    <location>
        <begin position="53"/>
        <end position="75"/>
    </location>
</feature>
<keyword evidence="6 8" id="KW-1133">Transmembrane helix</keyword>
<feature type="transmembrane region" description="Helical" evidence="8">
    <location>
        <begin position="338"/>
        <end position="359"/>
    </location>
</feature>
<evidence type="ECO:0000256" key="7">
    <source>
        <dbReference type="ARBA" id="ARBA00023136"/>
    </source>
</evidence>
<proteinExistence type="inferred from homology"/>
<keyword evidence="3" id="KW-0813">Transport</keyword>
<dbReference type="GO" id="GO:0009847">
    <property type="term" value="P:spore germination"/>
    <property type="evidence" value="ECO:0007669"/>
    <property type="project" value="InterPro"/>
</dbReference>
<dbReference type="Proteomes" id="UP000637643">
    <property type="component" value="Unassembled WGS sequence"/>
</dbReference>
<dbReference type="Gene3D" id="1.20.1740.10">
    <property type="entry name" value="Amino acid/polyamine transporter I"/>
    <property type="match status" value="1"/>
</dbReference>
<dbReference type="PANTHER" id="PTHR34975">
    <property type="entry name" value="SPORE GERMINATION PROTEIN A2"/>
    <property type="match status" value="1"/>
</dbReference>
<dbReference type="EMBL" id="BMKR01000012">
    <property type="protein sequence ID" value="GGF84597.1"/>
    <property type="molecule type" value="Genomic_DNA"/>
</dbReference>
<reference evidence="9" key="2">
    <citation type="submission" date="2020-09" db="EMBL/GenBank/DDBJ databases">
        <authorList>
            <person name="Sun Q."/>
            <person name="Zhou Y."/>
        </authorList>
    </citation>
    <scope>NUCLEOTIDE SEQUENCE</scope>
    <source>
        <strain evidence="9">CGMCC 1.16134</strain>
    </source>
</reference>
<feature type="transmembrane region" description="Helical" evidence="8">
    <location>
        <begin position="221"/>
        <end position="245"/>
    </location>
</feature>
<keyword evidence="10" id="KW-1185">Reference proteome</keyword>
<keyword evidence="4" id="KW-0309">Germination</keyword>
<evidence type="ECO:0000256" key="3">
    <source>
        <dbReference type="ARBA" id="ARBA00022448"/>
    </source>
</evidence>
<dbReference type="PANTHER" id="PTHR34975:SF2">
    <property type="entry name" value="SPORE GERMINATION PROTEIN A2"/>
    <property type="match status" value="1"/>
</dbReference>
<sequence>MNKIKQKISTRQAAILIVYTVVGDMILIIPGILANLAKQDAWVSALAGIPAGIILLWMFFYLSCLFPGLSLVGICRRVFGKWLGNLVSAWYMFFFACSTAVYIREIGDFITVQILRDTPIRAVHLLFVFLLLYGFRKGLEPIARTAELLFFLFILGLISMVVLGIQNIDFANLKPVLQEGLLPVIHGSLFMMLYPFGELCVFLMIFPYVRQQSHTRRDLLLGGLLGGLLVASYVVDCLLILGAFFTSYQHFPSYVLAQKINIGNFLERIEVVLAINWILAVFLKGTLYFFAFVKGMGELTKTRRPNSLAVPAAFLIFGLSYIIAPNMMYYTAFIPKFYIYWDFTNGVLLPLLLLLVALIRTKVKPEPQIS</sequence>
<feature type="transmembrane region" description="Helical" evidence="8">
    <location>
        <begin position="148"/>
        <end position="168"/>
    </location>
</feature>
<feature type="transmembrane region" description="Helical" evidence="8">
    <location>
        <begin position="274"/>
        <end position="296"/>
    </location>
</feature>
<dbReference type="GO" id="GO:0016020">
    <property type="term" value="C:membrane"/>
    <property type="evidence" value="ECO:0007669"/>
    <property type="project" value="UniProtKB-SubCell"/>
</dbReference>
<dbReference type="RefSeq" id="WP_189026533.1">
    <property type="nucleotide sequence ID" value="NZ_BMKR01000012.1"/>
</dbReference>
<comment type="similarity">
    <text evidence="2">Belongs to the amino acid-polyamine-organocation (APC) superfamily. Spore germination protein (SGP) (TC 2.A.3.9) family.</text>
</comment>
<dbReference type="InterPro" id="IPR004761">
    <property type="entry name" value="Spore_GerAB"/>
</dbReference>
<name>A0A917CCQ9_9BACL</name>
<dbReference type="NCBIfam" id="TIGR00912">
    <property type="entry name" value="2A0309"/>
    <property type="match status" value="1"/>
</dbReference>
<keyword evidence="5 8" id="KW-0812">Transmembrane</keyword>
<dbReference type="AlphaFoldDB" id="A0A917CCQ9"/>
<comment type="caution">
    <text evidence="9">The sequence shown here is derived from an EMBL/GenBank/DDBJ whole genome shotgun (WGS) entry which is preliminary data.</text>
</comment>
<gene>
    <name evidence="9" type="ORF">GCM10010912_32230</name>
</gene>
<reference evidence="9" key="1">
    <citation type="journal article" date="2014" name="Int. J. Syst. Evol. Microbiol.">
        <title>Complete genome sequence of Corynebacterium casei LMG S-19264T (=DSM 44701T), isolated from a smear-ripened cheese.</title>
        <authorList>
            <consortium name="US DOE Joint Genome Institute (JGI-PGF)"/>
            <person name="Walter F."/>
            <person name="Albersmeier A."/>
            <person name="Kalinowski J."/>
            <person name="Ruckert C."/>
        </authorList>
    </citation>
    <scope>NUCLEOTIDE SEQUENCE</scope>
    <source>
        <strain evidence="9">CGMCC 1.16134</strain>
    </source>
</reference>
<evidence type="ECO:0000256" key="8">
    <source>
        <dbReference type="SAM" id="Phobius"/>
    </source>
</evidence>
<evidence type="ECO:0000256" key="4">
    <source>
        <dbReference type="ARBA" id="ARBA00022544"/>
    </source>
</evidence>
<feature type="transmembrane region" description="Helical" evidence="8">
    <location>
        <begin position="12"/>
        <end position="33"/>
    </location>
</feature>
<evidence type="ECO:0000313" key="10">
    <source>
        <dbReference type="Proteomes" id="UP000637643"/>
    </source>
</evidence>
<feature type="transmembrane region" description="Helical" evidence="8">
    <location>
        <begin position="118"/>
        <end position="136"/>
    </location>
</feature>